<dbReference type="InterPro" id="IPR021110">
    <property type="entry name" value="DNA_rep_checkpnt_protein"/>
</dbReference>
<dbReference type="Pfam" id="PF11719">
    <property type="entry name" value="Drc1-Sld2"/>
    <property type="match status" value="1"/>
</dbReference>
<feature type="region of interest" description="Disordered" evidence="9">
    <location>
        <begin position="295"/>
        <end position="321"/>
    </location>
</feature>
<comment type="subcellular location">
    <subcellularLocation>
        <location evidence="1 8">Nucleus</location>
    </subcellularLocation>
</comment>
<dbReference type="InterPro" id="IPR040203">
    <property type="entry name" value="Sld2"/>
</dbReference>
<dbReference type="GeneID" id="63739387"/>
<evidence type="ECO:0000256" key="3">
    <source>
        <dbReference type="ARBA" id="ARBA00018363"/>
    </source>
</evidence>
<feature type="compositionally biased region" description="Basic and acidic residues" evidence="9">
    <location>
        <begin position="37"/>
        <end position="61"/>
    </location>
</feature>
<protein>
    <recommendedName>
        <fullName evidence="3 8">DNA replication regulator SLD2</fullName>
    </recommendedName>
</protein>
<evidence type="ECO:0000256" key="9">
    <source>
        <dbReference type="SAM" id="MobiDB-lite"/>
    </source>
</evidence>
<comment type="caution">
    <text evidence="10">The sequence shown here is derived from an EMBL/GenBank/DDBJ whole genome shotgun (WGS) entry which is preliminary data.</text>
</comment>
<dbReference type="GO" id="GO:0003688">
    <property type="term" value="F:DNA replication origin binding"/>
    <property type="evidence" value="ECO:0007669"/>
    <property type="project" value="TreeGrafter"/>
</dbReference>
<comment type="function">
    <text evidence="7 8">Has a role in the initiation of DNA replication. Required at S-phase checkpoint.</text>
</comment>
<feature type="compositionally biased region" description="Acidic residues" evidence="9">
    <location>
        <begin position="343"/>
        <end position="357"/>
    </location>
</feature>
<keyword evidence="11" id="KW-1185">Reference proteome</keyword>
<organism evidence="10 11">
    <name type="scientific">Metarhizium album (strain ARSEF 1941)</name>
    <dbReference type="NCBI Taxonomy" id="1081103"/>
    <lineage>
        <taxon>Eukaryota</taxon>
        <taxon>Fungi</taxon>
        <taxon>Dikarya</taxon>
        <taxon>Ascomycota</taxon>
        <taxon>Pezizomycotina</taxon>
        <taxon>Sordariomycetes</taxon>
        <taxon>Hypocreomycetidae</taxon>
        <taxon>Hypocreales</taxon>
        <taxon>Clavicipitaceae</taxon>
        <taxon>Metarhizium</taxon>
    </lineage>
</organism>
<gene>
    <name evidence="10" type="ORF">MAM_04932</name>
</gene>
<keyword evidence="6 8" id="KW-0131">Cell cycle</keyword>
<evidence type="ECO:0000256" key="4">
    <source>
        <dbReference type="ARBA" id="ARBA00022705"/>
    </source>
</evidence>
<dbReference type="GO" id="GO:0003697">
    <property type="term" value="F:single-stranded DNA binding"/>
    <property type="evidence" value="ECO:0007669"/>
    <property type="project" value="TreeGrafter"/>
</dbReference>
<dbReference type="PANTHER" id="PTHR28124:SF1">
    <property type="entry name" value="DNA REPLICATION REGULATOR SLD2"/>
    <property type="match status" value="1"/>
</dbReference>
<dbReference type="PANTHER" id="PTHR28124">
    <property type="entry name" value="DNA REPLICATION REGULATOR SLD2"/>
    <property type="match status" value="1"/>
</dbReference>
<dbReference type="OrthoDB" id="8775810at2759"/>
<dbReference type="AlphaFoldDB" id="A0A0B2WWV0"/>
<dbReference type="EMBL" id="AZHE01000011">
    <property type="protein sequence ID" value="KHN97335.1"/>
    <property type="molecule type" value="Genomic_DNA"/>
</dbReference>
<accession>A0A0B2WWV0</accession>
<sequence length="491" mass="53564">MDGKTKSRYENKAKHLRTELKAWESEWAHAHAGSKPGRQDIKDNPDIARKYKDYNKIRDILSGKQPPSAKSEPKPNKRQPDPIPTQTPRKRSKHVGTPSKQQSHDQELMNTPAISRKLFSPAPVTSLGPTPQRDGRVLGLFDLLVEKELGTPSKKNTPRPPGTPGRSRANVQSTPSRRTGACDPGSITELGTTPMSSSKVNALNTFATPIKDRRLGSLDAKTPSSVSKLQFETPAFLKRHSLPAVDENAMFADPSPLRLPRKPLVRGLSEIVASLRKVEDDALDDDDDMDALRAAENGSADIRGPTSPSLSTRRAPTPAAASAVEVEVEVVQDGQRPALLGGLDDENMYDSPVEDGLDQSGNPLPVYKKKGQKRTTRKVNIKPTRIRRPNNIPTGQDGDGDGAGEDMIPETQLVDGPDADIGDVASGSDFENDEAFKSSKRTAKLAANEGPVKKVARKVNELAHANFHRLKLRNNGAKGGPGYNSRFRRRR</sequence>
<keyword evidence="4 8" id="KW-0235">DNA replication</keyword>
<comment type="similarity">
    <text evidence="2 8">Belongs to the SLD2 family.</text>
</comment>
<feature type="region of interest" description="Disordered" evidence="9">
    <location>
        <begin position="472"/>
        <end position="491"/>
    </location>
</feature>
<evidence type="ECO:0000313" key="11">
    <source>
        <dbReference type="Proteomes" id="UP000030816"/>
    </source>
</evidence>
<evidence type="ECO:0000313" key="10">
    <source>
        <dbReference type="EMBL" id="KHN97335.1"/>
    </source>
</evidence>
<feature type="compositionally biased region" description="Basic and acidic residues" evidence="9">
    <location>
        <begin position="71"/>
        <end position="80"/>
    </location>
</feature>
<feature type="region of interest" description="Disordered" evidence="9">
    <location>
        <begin position="335"/>
        <end position="445"/>
    </location>
</feature>
<name>A0A0B2WWV0_METAS</name>
<feature type="compositionally biased region" description="Basic residues" evidence="9">
    <location>
        <begin position="367"/>
        <end position="388"/>
    </location>
</feature>
<dbReference type="RefSeq" id="XP_040678401.1">
    <property type="nucleotide sequence ID" value="XM_040823730.1"/>
</dbReference>
<feature type="compositionally biased region" description="Acidic residues" evidence="9">
    <location>
        <begin position="398"/>
        <end position="408"/>
    </location>
</feature>
<evidence type="ECO:0000256" key="6">
    <source>
        <dbReference type="ARBA" id="ARBA00023306"/>
    </source>
</evidence>
<dbReference type="GO" id="GO:0006270">
    <property type="term" value="P:DNA replication initiation"/>
    <property type="evidence" value="ECO:0007669"/>
    <property type="project" value="UniProtKB-UniRule"/>
</dbReference>
<evidence type="ECO:0000256" key="5">
    <source>
        <dbReference type="ARBA" id="ARBA00023242"/>
    </source>
</evidence>
<evidence type="ECO:0000256" key="7">
    <source>
        <dbReference type="ARBA" id="ARBA00025253"/>
    </source>
</evidence>
<dbReference type="Gene3D" id="1.10.10.1460">
    <property type="match status" value="1"/>
</dbReference>
<dbReference type="GO" id="GO:1902977">
    <property type="term" value="P:mitotic DNA replication preinitiation complex assembly"/>
    <property type="evidence" value="ECO:0007669"/>
    <property type="project" value="TreeGrafter"/>
</dbReference>
<evidence type="ECO:0000256" key="8">
    <source>
        <dbReference type="RuleBase" id="RU367067"/>
    </source>
</evidence>
<dbReference type="STRING" id="1081103.A0A0B2WWV0"/>
<dbReference type="GO" id="GO:0000727">
    <property type="term" value="P:double-strand break repair via break-induced replication"/>
    <property type="evidence" value="ECO:0007669"/>
    <property type="project" value="TreeGrafter"/>
</dbReference>
<reference evidence="10 11" key="1">
    <citation type="journal article" date="2014" name="Proc. Natl. Acad. Sci. U.S.A.">
        <title>Trajectory and genomic determinants of fungal-pathogen speciation and host adaptation.</title>
        <authorList>
            <person name="Hu X."/>
            <person name="Xiao G."/>
            <person name="Zheng P."/>
            <person name="Shang Y."/>
            <person name="Su Y."/>
            <person name="Zhang X."/>
            <person name="Liu X."/>
            <person name="Zhan S."/>
            <person name="St Leger R.J."/>
            <person name="Wang C."/>
        </authorList>
    </citation>
    <scope>NUCLEOTIDE SEQUENCE [LARGE SCALE GENOMIC DNA]</scope>
    <source>
        <strain evidence="10 11">ARSEF 1941</strain>
    </source>
</reference>
<dbReference type="GO" id="GO:0031261">
    <property type="term" value="C:DNA replication preinitiation complex"/>
    <property type="evidence" value="ECO:0007669"/>
    <property type="project" value="TreeGrafter"/>
</dbReference>
<evidence type="ECO:0000256" key="2">
    <source>
        <dbReference type="ARBA" id="ARBA00007276"/>
    </source>
</evidence>
<feature type="compositionally biased region" description="Low complexity" evidence="9">
    <location>
        <begin position="311"/>
        <end position="321"/>
    </location>
</feature>
<keyword evidence="5 8" id="KW-0539">Nucleus</keyword>
<dbReference type="Proteomes" id="UP000030816">
    <property type="component" value="Unassembled WGS sequence"/>
</dbReference>
<evidence type="ECO:0000256" key="1">
    <source>
        <dbReference type="ARBA" id="ARBA00004123"/>
    </source>
</evidence>
<dbReference type="HOGENOM" id="CLU_033089_0_0_1"/>
<feature type="region of interest" description="Disordered" evidence="9">
    <location>
        <begin position="28"/>
        <end position="196"/>
    </location>
</feature>
<proteinExistence type="inferred from homology"/>